<reference evidence="2 3" key="1">
    <citation type="journal article" date="2018" name="Front. Plant Sci.">
        <title>Red Clover (Trifolium pratense) and Zigzag Clover (T. medium) - A Picture of Genomic Similarities and Differences.</title>
        <authorList>
            <person name="Dluhosova J."/>
            <person name="Istvanek J."/>
            <person name="Nedelnik J."/>
            <person name="Repkova J."/>
        </authorList>
    </citation>
    <scope>NUCLEOTIDE SEQUENCE [LARGE SCALE GENOMIC DNA]</scope>
    <source>
        <strain evidence="3">cv. 10/8</strain>
        <tissue evidence="2">Leaf</tissue>
    </source>
</reference>
<feature type="compositionally biased region" description="Polar residues" evidence="1">
    <location>
        <begin position="87"/>
        <end position="105"/>
    </location>
</feature>
<dbReference type="Proteomes" id="UP000265520">
    <property type="component" value="Unassembled WGS sequence"/>
</dbReference>
<sequence length="119" mass="13187">NQEKEETKIQKGSEKEETYTKEFTALQVFRYSETNLKYVSKDCGGTRKGPGTVERGSQPVEDLNELDHTNPTREGRETFAEPVTGLPSASDTTTMGDALTSTAATTKWAPTEEPIRTQK</sequence>
<feature type="compositionally biased region" description="Basic and acidic residues" evidence="1">
    <location>
        <begin position="65"/>
        <end position="79"/>
    </location>
</feature>
<feature type="region of interest" description="Disordered" evidence="1">
    <location>
        <begin position="41"/>
        <end position="119"/>
    </location>
</feature>
<keyword evidence="3" id="KW-1185">Reference proteome</keyword>
<evidence type="ECO:0000256" key="1">
    <source>
        <dbReference type="SAM" id="MobiDB-lite"/>
    </source>
</evidence>
<evidence type="ECO:0000313" key="3">
    <source>
        <dbReference type="Proteomes" id="UP000265520"/>
    </source>
</evidence>
<comment type="caution">
    <text evidence="2">The sequence shown here is derived from an EMBL/GenBank/DDBJ whole genome shotgun (WGS) entry which is preliminary data.</text>
</comment>
<accession>A0A392NEM2</accession>
<dbReference type="AlphaFoldDB" id="A0A392NEM2"/>
<feature type="non-terminal residue" evidence="2">
    <location>
        <position position="1"/>
    </location>
</feature>
<organism evidence="2 3">
    <name type="scientific">Trifolium medium</name>
    <dbReference type="NCBI Taxonomy" id="97028"/>
    <lineage>
        <taxon>Eukaryota</taxon>
        <taxon>Viridiplantae</taxon>
        <taxon>Streptophyta</taxon>
        <taxon>Embryophyta</taxon>
        <taxon>Tracheophyta</taxon>
        <taxon>Spermatophyta</taxon>
        <taxon>Magnoliopsida</taxon>
        <taxon>eudicotyledons</taxon>
        <taxon>Gunneridae</taxon>
        <taxon>Pentapetalae</taxon>
        <taxon>rosids</taxon>
        <taxon>fabids</taxon>
        <taxon>Fabales</taxon>
        <taxon>Fabaceae</taxon>
        <taxon>Papilionoideae</taxon>
        <taxon>50 kb inversion clade</taxon>
        <taxon>NPAAA clade</taxon>
        <taxon>Hologalegina</taxon>
        <taxon>IRL clade</taxon>
        <taxon>Trifolieae</taxon>
        <taxon>Trifolium</taxon>
    </lineage>
</organism>
<protein>
    <submittedName>
        <fullName evidence="2">Uncharacterized protein</fullName>
    </submittedName>
</protein>
<evidence type="ECO:0000313" key="2">
    <source>
        <dbReference type="EMBL" id="MCH97585.1"/>
    </source>
</evidence>
<proteinExistence type="predicted"/>
<name>A0A392NEM2_9FABA</name>
<dbReference type="EMBL" id="LXQA010035341">
    <property type="protein sequence ID" value="MCH97585.1"/>
    <property type="molecule type" value="Genomic_DNA"/>
</dbReference>